<reference evidence="1" key="2">
    <citation type="submission" date="2020-05" db="UniProtKB">
        <authorList>
            <consortium name="EnsemblMetazoa"/>
        </authorList>
    </citation>
    <scope>IDENTIFICATION</scope>
    <source>
        <strain evidence="1">IAEA</strain>
    </source>
</reference>
<protein>
    <submittedName>
        <fullName evidence="1">Uncharacterized protein</fullName>
    </submittedName>
</protein>
<accession>A0A1B0AHX8</accession>
<dbReference type="Proteomes" id="UP000092445">
    <property type="component" value="Unassembled WGS sequence"/>
</dbReference>
<keyword evidence="2" id="KW-1185">Reference proteome</keyword>
<sequence length="116" mass="13043">MEAIVLISKMVFAATSDFLISFLSSRCFTFILLLKSHTHNTIPGSVLKPMSSFAIQSQRSYLLILLGKPSVDPINWKLGTTKELCTPECNPIDQKSLNDLFTCITISRTLHNFYTQ</sequence>
<evidence type="ECO:0000313" key="1">
    <source>
        <dbReference type="EnsemblMetazoa" id="GPAI046362-PA"/>
    </source>
</evidence>
<organism evidence="1 2">
    <name type="scientific">Glossina pallidipes</name>
    <name type="common">Tsetse fly</name>
    <dbReference type="NCBI Taxonomy" id="7398"/>
    <lineage>
        <taxon>Eukaryota</taxon>
        <taxon>Metazoa</taxon>
        <taxon>Ecdysozoa</taxon>
        <taxon>Arthropoda</taxon>
        <taxon>Hexapoda</taxon>
        <taxon>Insecta</taxon>
        <taxon>Pterygota</taxon>
        <taxon>Neoptera</taxon>
        <taxon>Endopterygota</taxon>
        <taxon>Diptera</taxon>
        <taxon>Brachycera</taxon>
        <taxon>Muscomorpha</taxon>
        <taxon>Hippoboscoidea</taxon>
        <taxon>Glossinidae</taxon>
        <taxon>Glossina</taxon>
    </lineage>
</organism>
<dbReference type="AlphaFoldDB" id="A0A1B0AHX8"/>
<name>A0A1B0AHX8_GLOPL</name>
<proteinExistence type="predicted"/>
<dbReference type="VEuPathDB" id="VectorBase:GPAI046362"/>
<evidence type="ECO:0000313" key="2">
    <source>
        <dbReference type="Proteomes" id="UP000092445"/>
    </source>
</evidence>
<dbReference type="EnsemblMetazoa" id="GPAI046362-RA">
    <property type="protein sequence ID" value="GPAI046362-PA"/>
    <property type="gene ID" value="GPAI046362"/>
</dbReference>
<reference evidence="2" key="1">
    <citation type="submission" date="2014-03" db="EMBL/GenBank/DDBJ databases">
        <authorList>
            <person name="Aksoy S."/>
            <person name="Warren W."/>
            <person name="Wilson R.K."/>
        </authorList>
    </citation>
    <scope>NUCLEOTIDE SEQUENCE [LARGE SCALE GENOMIC DNA]</scope>
    <source>
        <strain evidence="2">IAEA</strain>
    </source>
</reference>